<dbReference type="InterPro" id="IPR041640">
    <property type="entry name" value="Tyrosinase_C"/>
</dbReference>
<dbReference type="Pfam" id="PF18132">
    <property type="entry name" value="Tyrosinase_C"/>
    <property type="match status" value="1"/>
</dbReference>
<name>E3QP00_COLGM</name>
<evidence type="ECO:0000313" key="14">
    <source>
        <dbReference type="Proteomes" id="UP000008782"/>
    </source>
</evidence>
<comment type="similarity">
    <text evidence="2">Belongs to the tyrosinase family.</text>
</comment>
<dbReference type="InterPro" id="IPR050316">
    <property type="entry name" value="Tyrosinase/Hemocyanin"/>
</dbReference>
<keyword evidence="4" id="KW-0479">Metal-binding</keyword>
<dbReference type="PROSITE" id="PS00498">
    <property type="entry name" value="TYROSINASE_2"/>
    <property type="match status" value="1"/>
</dbReference>
<dbReference type="PRINTS" id="PR00092">
    <property type="entry name" value="TYROSINASE"/>
</dbReference>
<evidence type="ECO:0000256" key="7">
    <source>
        <dbReference type="ARBA" id="ARBA00023033"/>
    </source>
</evidence>
<dbReference type="Pfam" id="PF00264">
    <property type="entry name" value="Tyrosinase"/>
    <property type="match status" value="1"/>
</dbReference>
<evidence type="ECO:0000256" key="5">
    <source>
        <dbReference type="ARBA" id="ARBA00023002"/>
    </source>
</evidence>
<dbReference type="EMBL" id="GG697363">
    <property type="protein sequence ID" value="EFQ32588.1"/>
    <property type="molecule type" value="Genomic_DNA"/>
</dbReference>
<dbReference type="STRING" id="645133.E3QP00"/>
<dbReference type="InterPro" id="IPR008922">
    <property type="entry name" value="Di-copper_centre_dom_sf"/>
</dbReference>
<comment type="catalytic activity">
    <reaction evidence="9">
        <text>2 L-dopa + O2 = 2 L-dopaquinone + 2 H2O</text>
        <dbReference type="Rhea" id="RHEA:34287"/>
        <dbReference type="ChEBI" id="CHEBI:15377"/>
        <dbReference type="ChEBI" id="CHEBI:15379"/>
        <dbReference type="ChEBI" id="CHEBI:57504"/>
        <dbReference type="ChEBI" id="CHEBI:57924"/>
        <dbReference type="EC" id="1.14.18.1"/>
    </reaction>
</comment>
<dbReference type="Gene3D" id="2.60.310.20">
    <property type="match status" value="1"/>
</dbReference>
<evidence type="ECO:0000256" key="10">
    <source>
        <dbReference type="ARBA" id="ARBA00048881"/>
    </source>
</evidence>
<dbReference type="GO" id="GO:0046872">
    <property type="term" value="F:metal ion binding"/>
    <property type="evidence" value="ECO:0007669"/>
    <property type="project" value="UniProtKB-KW"/>
</dbReference>
<sequence length="761" mass="84778">MSVDVNALKSAQARGLTVGVIPKGVGKPLRLEIDDFLQDVELANLYFLALEAFMSKKLSESPFSYYEICGIHGQPWRAWDGVKSAEFGFSAGSPDPQSGYCSHGSVIFPTWHRVYVAQFEQALYLHAAEIAPKLKAQAALDRFRIPYFDPFLPRQKLVTEDIYTYGIPVIFLLPHIQVRRPESPSSWVSMANPLYQFKFPADGKGGFDWSMYTQIPAARDLTIRGLNTATQSADHSYVMRAFDNAYNPVSGLSSQTPQSIWHVMFGKQTWVQMSNHYDPRTRDPASVVYNANSLEGFHDNIHNQLATGPQGSSGHMGSPAFAGFDPSFWLHHCNVDRLLAIWQGIHSLDPESVAWWTSLEVPEGNFVEPGRLAETPRTPLVPFRKGLTADSKPIWWTSNECRNHLDLGYDYPQTAAARKSGDIVRSLTAWANTQLGWLAPRSPRPADEGARAQLKRQINQPMPFFPLKVLIDGKTPFSNGQAFIGSMATTMTARISANNKPLSVSRRLLNRAKTVIKVYSPRRRHRKPTEVTAGSGVTINRSSDSIATPQQLSQLVLSTALPSANMDFNRCYGHLGDLISHHKMTHWNATFSVDKFSLDGSFTIFFFLGDFSPDVESWIIDPHLVGSSGIFANSRATITIGACANCAKQEAGGIKYMDTIALTPALLTYWDSQEEHYGCRVGDLSPDYVLPFLTRNLHWRIVNSHGAQVPRETITSLKVMVYSEIVTLPHNITDKPQFEGQNVHYEVTNGRPGGIHTGEDM</sequence>
<dbReference type="GO" id="GO:0042438">
    <property type="term" value="P:melanin biosynthetic process"/>
    <property type="evidence" value="ECO:0007669"/>
    <property type="project" value="UniProtKB-KW"/>
</dbReference>
<dbReference type="AlphaFoldDB" id="E3QP00"/>
<dbReference type="VEuPathDB" id="FungiDB:GLRG_07602"/>
<evidence type="ECO:0000256" key="1">
    <source>
        <dbReference type="ARBA" id="ARBA00001973"/>
    </source>
</evidence>
<dbReference type="OrthoDB" id="6132182at2759"/>
<dbReference type="eggNOG" id="ENOG502R1BY">
    <property type="taxonomic scope" value="Eukaryota"/>
</dbReference>
<feature type="domain" description="Tyrosinase copper-binding" evidence="12">
    <location>
        <begin position="325"/>
        <end position="336"/>
    </location>
</feature>
<evidence type="ECO:0000259" key="12">
    <source>
        <dbReference type="PROSITE" id="PS00498"/>
    </source>
</evidence>
<evidence type="ECO:0000313" key="13">
    <source>
        <dbReference type="EMBL" id="EFQ32588.1"/>
    </source>
</evidence>
<evidence type="ECO:0000256" key="6">
    <source>
        <dbReference type="ARBA" id="ARBA00023008"/>
    </source>
</evidence>
<gene>
    <name evidence="13" type="ORF">GLRG_07602</name>
</gene>
<dbReference type="EC" id="1.14.18.1" evidence="3"/>
<dbReference type="SUPFAM" id="SSF48056">
    <property type="entry name" value="Di-copper centre-containing domain"/>
    <property type="match status" value="1"/>
</dbReference>
<evidence type="ECO:0000256" key="3">
    <source>
        <dbReference type="ARBA" id="ARBA00011906"/>
    </source>
</evidence>
<keyword evidence="6" id="KW-0186">Copper</keyword>
<evidence type="ECO:0000256" key="9">
    <source>
        <dbReference type="ARBA" id="ARBA00048233"/>
    </source>
</evidence>
<dbReference type="PROSITE" id="PS00497">
    <property type="entry name" value="TYROSINASE_1"/>
    <property type="match status" value="1"/>
</dbReference>
<reference evidence="14" key="1">
    <citation type="journal article" date="2012" name="Nat. Genet.">
        <title>Lifestyle transitions in plant pathogenic Colletotrichum fungi deciphered by genome and transcriptome analyses.</title>
        <authorList>
            <person name="O'Connell R.J."/>
            <person name="Thon M.R."/>
            <person name="Hacquard S."/>
            <person name="Amyotte S.G."/>
            <person name="Kleemann J."/>
            <person name="Torres M.F."/>
            <person name="Damm U."/>
            <person name="Buiate E.A."/>
            <person name="Epstein L."/>
            <person name="Alkan N."/>
            <person name="Altmueller J."/>
            <person name="Alvarado-Balderrama L."/>
            <person name="Bauser C.A."/>
            <person name="Becker C."/>
            <person name="Birren B.W."/>
            <person name="Chen Z."/>
            <person name="Choi J."/>
            <person name="Crouch J.A."/>
            <person name="Duvick J.P."/>
            <person name="Farman M.A."/>
            <person name="Gan P."/>
            <person name="Heiman D."/>
            <person name="Henrissat B."/>
            <person name="Howard R.J."/>
            <person name="Kabbage M."/>
            <person name="Koch C."/>
            <person name="Kracher B."/>
            <person name="Kubo Y."/>
            <person name="Law A.D."/>
            <person name="Lebrun M.-H."/>
            <person name="Lee Y.-H."/>
            <person name="Miyara I."/>
            <person name="Moore N."/>
            <person name="Neumann U."/>
            <person name="Nordstroem K."/>
            <person name="Panaccione D.G."/>
            <person name="Panstruga R."/>
            <person name="Place M."/>
            <person name="Proctor R.H."/>
            <person name="Prusky D."/>
            <person name="Rech G."/>
            <person name="Reinhardt R."/>
            <person name="Rollins J.A."/>
            <person name="Rounsley S."/>
            <person name="Schardl C.L."/>
            <person name="Schwartz D.C."/>
            <person name="Shenoy N."/>
            <person name="Shirasu K."/>
            <person name="Sikhakolli U.R."/>
            <person name="Stueber K."/>
            <person name="Sukno S.A."/>
            <person name="Sweigard J.A."/>
            <person name="Takano Y."/>
            <person name="Takahara H."/>
            <person name="Trail F."/>
            <person name="van der Does H.C."/>
            <person name="Voll L.M."/>
            <person name="Will I."/>
            <person name="Young S."/>
            <person name="Zeng Q."/>
            <person name="Zhang J."/>
            <person name="Zhou S."/>
            <person name="Dickman M.B."/>
            <person name="Schulze-Lefert P."/>
            <person name="Ver Loren van Themaat E."/>
            <person name="Ma L.-J."/>
            <person name="Vaillancourt L.J."/>
        </authorList>
    </citation>
    <scope>NUCLEOTIDE SEQUENCE [LARGE SCALE GENOMIC DNA]</scope>
    <source>
        <strain evidence="14">M1.001 / M2 / FGSC 10212</strain>
    </source>
</reference>
<feature type="domain" description="Tyrosinase copper-binding" evidence="11">
    <location>
        <begin position="103"/>
        <end position="120"/>
    </location>
</feature>
<dbReference type="RefSeq" id="XP_008096608.1">
    <property type="nucleotide sequence ID" value="XM_008098417.1"/>
</dbReference>
<dbReference type="PANTHER" id="PTHR11474">
    <property type="entry name" value="TYROSINASE FAMILY MEMBER"/>
    <property type="match status" value="1"/>
</dbReference>
<keyword evidence="14" id="KW-1185">Reference proteome</keyword>
<dbReference type="Gene3D" id="1.10.1280.10">
    <property type="entry name" value="Di-copper center containing domain from catechol oxidase"/>
    <property type="match status" value="1"/>
</dbReference>
<comment type="cofactor">
    <cofactor evidence="1">
        <name>Cu(2+)</name>
        <dbReference type="ChEBI" id="CHEBI:29036"/>
    </cofactor>
</comment>
<accession>E3QP00</accession>
<dbReference type="InterPro" id="IPR002227">
    <property type="entry name" value="Tyrosinase_Cu-bd"/>
</dbReference>
<evidence type="ECO:0000259" key="11">
    <source>
        <dbReference type="PROSITE" id="PS00497"/>
    </source>
</evidence>
<dbReference type="PANTHER" id="PTHR11474:SF76">
    <property type="entry name" value="SHKT DOMAIN-CONTAINING PROTEIN"/>
    <property type="match status" value="1"/>
</dbReference>
<evidence type="ECO:0000256" key="8">
    <source>
        <dbReference type="ARBA" id="ARBA00023101"/>
    </source>
</evidence>
<dbReference type="GeneID" id="24412967"/>
<evidence type="ECO:0000256" key="2">
    <source>
        <dbReference type="ARBA" id="ARBA00009928"/>
    </source>
</evidence>
<dbReference type="Proteomes" id="UP000008782">
    <property type="component" value="Unassembled WGS sequence"/>
</dbReference>
<dbReference type="HOGENOM" id="CLU_013691_3_0_1"/>
<comment type="catalytic activity">
    <reaction evidence="10">
        <text>L-tyrosine + O2 = L-dopaquinone + H2O</text>
        <dbReference type="Rhea" id="RHEA:18117"/>
        <dbReference type="ChEBI" id="CHEBI:15377"/>
        <dbReference type="ChEBI" id="CHEBI:15379"/>
        <dbReference type="ChEBI" id="CHEBI:57924"/>
        <dbReference type="ChEBI" id="CHEBI:58315"/>
        <dbReference type="EC" id="1.14.18.1"/>
    </reaction>
</comment>
<protein>
    <recommendedName>
        <fullName evidence="3">tyrosinase</fullName>
        <ecNumber evidence="3">1.14.18.1</ecNumber>
    </recommendedName>
</protein>
<keyword evidence="8" id="KW-0470">Melanin biosynthesis</keyword>
<dbReference type="GO" id="GO:0004503">
    <property type="term" value="F:tyrosinase activity"/>
    <property type="evidence" value="ECO:0007669"/>
    <property type="project" value="UniProtKB-EC"/>
</dbReference>
<keyword evidence="5" id="KW-0560">Oxidoreductase</keyword>
<organism evidence="14">
    <name type="scientific">Colletotrichum graminicola (strain M1.001 / M2 / FGSC 10212)</name>
    <name type="common">Maize anthracnose fungus</name>
    <name type="synonym">Glomerella graminicola</name>
    <dbReference type="NCBI Taxonomy" id="645133"/>
    <lineage>
        <taxon>Eukaryota</taxon>
        <taxon>Fungi</taxon>
        <taxon>Dikarya</taxon>
        <taxon>Ascomycota</taxon>
        <taxon>Pezizomycotina</taxon>
        <taxon>Sordariomycetes</taxon>
        <taxon>Hypocreomycetidae</taxon>
        <taxon>Glomerellales</taxon>
        <taxon>Glomerellaceae</taxon>
        <taxon>Colletotrichum</taxon>
        <taxon>Colletotrichum graminicola species complex</taxon>
    </lineage>
</organism>
<evidence type="ECO:0000256" key="4">
    <source>
        <dbReference type="ARBA" id="ARBA00022723"/>
    </source>
</evidence>
<keyword evidence="7" id="KW-0503">Monooxygenase</keyword>
<proteinExistence type="inferred from homology"/>